<evidence type="ECO:0000259" key="2">
    <source>
        <dbReference type="Pfam" id="PF03330"/>
    </source>
</evidence>
<keyword evidence="1" id="KW-0961">Cell wall biogenesis/degradation</keyword>
<dbReference type="PROSITE" id="PS51257">
    <property type="entry name" value="PROKAR_LIPOPROTEIN"/>
    <property type="match status" value="1"/>
</dbReference>
<comment type="function">
    <text evidence="1">Lytic transglycosylase with a strong preference for naked glycan strands that lack stem peptides.</text>
</comment>
<dbReference type="AlphaFoldDB" id="A0A5C1YRH1"/>
<evidence type="ECO:0000313" key="3">
    <source>
        <dbReference type="EMBL" id="QEO18373.1"/>
    </source>
</evidence>
<dbReference type="EC" id="4.2.2.-" evidence="1"/>
<comment type="subcellular location">
    <subcellularLocation>
        <location evidence="1">Cell membrane</location>
        <topology evidence="1">Lipid-anchor</topology>
    </subcellularLocation>
</comment>
<proteinExistence type="inferred from homology"/>
<dbReference type="Gene3D" id="2.40.40.10">
    <property type="entry name" value="RlpA-like domain"/>
    <property type="match status" value="1"/>
</dbReference>
<reference evidence="3 4" key="1">
    <citation type="submission" date="2019-09" db="EMBL/GenBank/DDBJ databases">
        <title>Genome sequencing of strain KACC 21233.</title>
        <authorList>
            <person name="Heo J."/>
            <person name="Kim S.-J."/>
            <person name="Kim J.-S."/>
            <person name="Hong S.-B."/>
            <person name="Kwon S.-W."/>
        </authorList>
    </citation>
    <scope>NUCLEOTIDE SEQUENCE [LARGE SCALE GENOMIC DNA]</scope>
    <source>
        <strain evidence="3 4">KACC 21233</strain>
    </source>
</reference>
<dbReference type="RefSeq" id="WP_149280034.1">
    <property type="nucleotide sequence ID" value="NZ_CP043506.1"/>
</dbReference>
<evidence type="ECO:0000256" key="1">
    <source>
        <dbReference type="HAMAP-Rule" id="MF_02071"/>
    </source>
</evidence>
<keyword evidence="4" id="KW-1185">Reference proteome</keyword>
<keyword evidence="1" id="KW-0449">Lipoprotein</keyword>
<dbReference type="GO" id="GO:0042834">
    <property type="term" value="F:peptidoglycan binding"/>
    <property type="evidence" value="ECO:0007669"/>
    <property type="project" value="InterPro"/>
</dbReference>
<dbReference type="GO" id="GO:0008932">
    <property type="term" value="F:lytic endotransglycosylase activity"/>
    <property type="evidence" value="ECO:0007669"/>
    <property type="project" value="UniProtKB-UniRule"/>
</dbReference>
<dbReference type="SUPFAM" id="SSF110997">
    <property type="entry name" value="Sporulation related repeat"/>
    <property type="match status" value="1"/>
</dbReference>
<sequence>MKKTVLWGCLTVAACTPAPQVQPDPHYVVGQAWQAGGQWFYPREDFSWQGTGVAIRQEAKKGELTADGEVSSDITMTGSHPTLQLPAIVRVTNLENGREITIRLNDRGPGQAGRLIGLSRQAATLLGVGDAPVQVRIVEDEMASRKLAENLPGGPMLQISMAPLEAVQQADLAGGQAGHVGAAVAGSTPVTQIDRRALVADLPVEVRQGQPAPGMLWVETMDFTSRTAAMTQAARQGAGIRPVLAGHGMMWAVRYGPFVTIQEADAALHRALASGFNGSHLVVE</sequence>
<dbReference type="Proteomes" id="UP000324536">
    <property type="component" value="Chromosome"/>
</dbReference>
<dbReference type="PANTHER" id="PTHR34183">
    <property type="entry name" value="ENDOLYTIC PEPTIDOGLYCAN TRANSGLYCOSYLASE RLPA"/>
    <property type="match status" value="1"/>
</dbReference>
<keyword evidence="1" id="KW-0472">Membrane</keyword>
<dbReference type="EMBL" id="CP043506">
    <property type="protein sequence ID" value="QEO18373.1"/>
    <property type="molecule type" value="Genomic_DNA"/>
</dbReference>
<dbReference type="Pfam" id="PF03330">
    <property type="entry name" value="DPBB_1"/>
    <property type="match status" value="1"/>
</dbReference>
<evidence type="ECO:0000313" key="4">
    <source>
        <dbReference type="Proteomes" id="UP000324536"/>
    </source>
</evidence>
<dbReference type="PANTHER" id="PTHR34183:SF1">
    <property type="entry name" value="ENDOLYTIC PEPTIDOGLYCAN TRANSGLYCOSYLASE RLPA"/>
    <property type="match status" value="1"/>
</dbReference>
<dbReference type="GO" id="GO:0000270">
    <property type="term" value="P:peptidoglycan metabolic process"/>
    <property type="evidence" value="ECO:0007669"/>
    <property type="project" value="UniProtKB-UniRule"/>
</dbReference>
<keyword evidence="1" id="KW-1003">Cell membrane</keyword>
<name>A0A5C1YRH1_9PROT</name>
<feature type="domain" description="RlpA-like protein double-psi beta-barrel" evidence="2">
    <location>
        <begin position="65"/>
        <end position="128"/>
    </location>
</feature>
<dbReference type="InterPro" id="IPR009009">
    <property type="entry name" value="RlpA-like_DPBB"/>
</dbReference>
<accession>A0A5C1YRH1</accession>
<dbReference type="InterPro" id="IPR034718">
    <property type="entry name" value="RlpA"/>
</dbReference>
<protein>
    <recommendedName>
        <fullName evidence="1">Endolytic peptidoglycan transglycosylase RlpA</fullName>
        <ecNumber evidence="1">4.2.2.-</ecNumber>
    </recommendedName>
</protein>
<dbReference type="InterPro" id="IPR036908">
    <property type="entry name" value="RlpA-like_sf"/>
</dbReference>
<dbReference type="HAMAP" id="MF_02071">
    <property type="entry name" value="RlpA"/>
    <property type="match status" value="1"/>
</dbReference>
<keyword evidence="1" id="KW-0456">Lyase</keyword>
<dbReference type="InterPro" id="IPR036680">
    <property type="entry name" value="SPOR-like_sf"/>
</dbReference>
<dbReference type="OrthoDB" id="9779128at2"/>
<comment type="similarity">
    <text evidence="1">Belongs to the RlpA family.</text>
</comment>
<dbReference type="CDD" id="cd22268">
    <property type="entry name" value="DPBB_RlpA-like"/>
    <property type="match status" value="1"/>
</dbReference>
<keyword evidence="1" id="KW-0564">Palmitate</keyword>
<gene>
    <name evidence="1" type="primary">rlpA</name>
    <name evidence="3" type="ORF">FLP30_12140</name>
</gene>
<organism evidence="3 4">
    <name type="scientific">Acetobacter vaccinii</name>
    <dbReference type="NCBI Taxonomy" id="2592655"/>
    <lineage>
        <taxon>Bacteria</taxon>
        <taxon>Pseudomonadati</taxon>
        <taxon>Pseudomonadota</taxon>
        <taxon>Alphaproteobacteria</taxon>
        <taxon>Acetobacterales</taxon>
        <taxon>Acetobacteraceae</taxon>
        <taxon>Acetobacter</taxon>
    </lineage>
</organism>
<dbReference type="GO" id="GO:0005886">
    <property type="term" value="C:plasma membrane"/>
    <property type="evidence" value="ECO:0007669"/>
    <property type="project" value="UniProtKB-SubCell"/>
</dbReference>
<dbReference type="GO" id="GO:0071555">
    <property type="term" value="P:cell wall organization"/>
    <property type="evidence" value="ECO:0007669"/>
    <property type="project" value="UniProtKB-KW"/>
</dbReference>
<dbReference type="KEGG" id="acek:FLP30_12140"/>